<dbReference type="AlphaFoldDB" id="A0A554LBW6"/>
<dbReference type="InterPro" id="IPR003961">
    <property type="entry name" value="FN3_dom"/>
</dbReference>
<dbReference type="Gene3D" id="2.60.40.10">
    <property type="entry name" value="Immunoglobulins"/>
    <property type="match status" value="3"/>
</dbReference>
<protein>
    <submittedName>
        <fullName evidence="1">Fibronectin type III domain-containing protein</fullName>
    </submittedName>
</protein>
<name>A0A554LBW6_9BACT</name>
<dbReference type="InterPro" id="IPR013783">
    <property type="entry name" value="Ig-like_fold"/>
</dbReference>
<sequence>MKIFAKTLVFIISGVLTFAYLAAGLMLGSERAMAESCSVPTLNYLYDGLGTDVNYFNKKNQISANWKFNDNGCPITEYKFRVIKGAGITSWQQVTDWLSTVENQARVILPNLGLPSLVGGETYFFKVMARNSAGWSEKYKTDGQMLDTLKPQINSFSLLQDKPYGEKVTLSWSTSDIGSGIKNYQIYRNGAPLGSILDKSVLSYADTIFGDNLTYAYYVIAIDEAGNYSSRSMTLFAAVDNIAPAAPSISYWIGGGKIIIFWPTMAGVSAYKVYRNGALVQSGTDATYADTGIIKGQTYSYVVYAFDVAGNGSFASNTLEIYVPKPRVSSTATSQVLGALTGAEQVQAALEGVKTD</sequence>
<dbReference type="CDD" id="cd00063">
    <property type="entry name" value="FN3"/>
    <property type="match status" value="1"/>
</dbReference>
<reference evidence="1 2" key="1">
    <citation type="submission" date="2017-07" db="EMBL/GenBank/DDBJ databases">
        <title>Mechanisms for carbon and nitrogen cycling indicate functional differentiation within the Candidate Phyla Radiation.</title>
        <authorList>
            <person name="Danczak R.E."/>
            <person name="Johnston M.D."/>
            <person name="Kenah C."/>
            <person name="Slattery M."/>
            <person name="Wrighton K.C."/>
            <person name="Wilkins M.J."/>
        </authorList>
    </citation>
    <scope>NUCLEOTIDE SEQUENCE [LARGE SCALE GENOMIC DNA]</scope>
    <source>
        <strain evidence="1">Licking1014_96</strain>
    </source>
</reference>
<comment type="caution">
    <text evidence="1">The sequence shown here is derived from an EMBL/GenBank/DDBJ whole genome shotgun (WGS) entry which is preliminary data.</text>
</comment>
<organism evidence="1 2">
    <name type="scientific">Candidatus Berkelbacteria bacterium Licking1014_96</name>
    <dbReference type="NCBI Taxonomy" id="2017149"/>
    <lineage>
        <taxon>Bacteria</taxon>
        <taxon>Candidatus Berkelbacteria</taxon>
    </lineage>
</organism>
<evidence type="ECO:0000313" key="1">
    <source>
        <dbReference type="EMBL" id="TSC90328.1"/>
    </source>
</evidence>
<proteinExistence type="predicted"/>
<gene>
    <name evidence="1" type="ORF">CEN92_469</name>
</gene>
<dbReference type="SUPFAM" id="SSF49265">
    <property type="entry name" value="Fibronectin type III"/>
    <property type="match status" value="2"/>
</dbReference>
<dbReference type="InterPro" id="IPR036116">
    <property type="entry name" value="FN3_sf"/>
</dbReference>
<dbReference type="EMBL" id="VMGH01000082">
    <property type="protein sequence ID" value="TSC90328.1"/>
    <property type="molecule type" value="Genomic_DNA"/>
</dbReference>
<evidence type="ECO:0000313" key="2">
    <source>
        <dbReference type="Proteomes" id="UP000318296"/>
    </source>
</evidence>
<feature type="non-terminal residue" evidence="1">
    <location>
        <position position="356"/>
    </location>
</feature>
<dbReference type="Proteomes" id="UP000318296">
    <property type="component" value="Unassembled WGS sequence"/>
</dbReference>
<accession>A0A554LBW6</accession>